<evidence type="ECO:0000313" key="2">
    <source>
        <dbReference type="Proteomes" id="UP000828390"/>
    </source>
</evidence>
<dbReference type="InterPro" id="IPR036361">
    <property type="entry name" value="SAP_dom_sf"/>
</dbReference>
<accession>A0A9D4DG78</accession>
<evidence type="ECO:0000313" key="1">
    <source>
        <dbReference type="EMBL" id="KAH3748276.1"/>
    </source>
</evidence>
<sequence length="142" mass="16003">MASNKGFNVAFNPDKCKVRDLRNFLQDHGEFISGNKTELIARAKGAIAIGVKPLKEVLTSDKENGHHRNIDKFITPLGDELPDPMLLKANWTSSVDEIPIIGEKVIYNYLVLNTQRTFDNQQMKATRALKANVFLRMDMSTV</sequence>
<comment type="caution">
    <text evidence="1">The sequence shown here is derived from an EMBL/GenBank/DDBJ whole genome shotgun (WGS) entry which is preliminary data.</text>
</comment>
<evidence type="ECO:0008006" key="3">
    <source>
        <dbReference type="Google" id="ProtNLM"/>
    </source>
</evidence>
<protein>
    <recommendedName>
        <fullName evidence="3">SAP domain-containing protein</fullName>
    </recommendedName>
</protein>
<dbReference type="EMBL" id="JAIWYP010000010">
    <property type="protein sequence ID" value="KAH3748276.1"/>
    <property type="molecule type" value="Genomic_DNA"/>
</dbReference>
<reference evidence="1" key="1">
    <citation type="journal article" date="2019" name="bioRxiv">
        <title>The Genome of the Zebra Mussel, Dreissena polymorpha: A Resource for Invasive Species Research.</title>
        <authorList>
            <person name="McCartney M.A."/>
            <person name="Auch B."/>
            <person name="Kono T."/>
            <person name="Mallez S."/>
            <person name="Zhang Y."/>
            <person name="Obille A."/>
            <person name="Becker A."/>
            <person name="Abrahante J.E."/>
            <person name="Garbe J."/>
            <person name="Badalamenti J.P."/>
            <person name="Herman A."/>
            <person name="Mangelson H."/>
            <person name="Liachko I."/>
            <person name="Sullivan S."/>
            <person name="Sone E.D."/>
            <person name="Koren S."/>
            <person name="Silverstein K.A.T."/>
            <person name="Beckman K.B."/>
            <person name="Gohl D.M."/>
        </authorList>
    </citation>
    <scope>NUCLEOTIDE SEQUENCE</scope>
    <source>
        <strain evidence="1">Duluth1</strain>
        <tissue evidence="1">Whole animal</tissue>
    </source>
</reference>
<name>A0A9D4DG78_DREPO</name>
<reference evidence="1" key="2">
    <citation type="submission" date="2020-11" db="EMBL/GenBank/DDBJ databases">
        <authorList>
            <person name="McCartney M.A."/>
            <person name="Auch B."/>
            <person name="Kono T."/>
            <person name="Mallez S."/>
            <person name="Becker A."/>
            <person name="Gohl D.M."/>
            <person name="Silverstein K.A.T."/>
            <person name="Koren S."/>
            <person name="Bechman K.B."/>
            <person name="Herman A."/>
            <person name="Abrahante J.E."/>
            <person name="Garbe J."/>
        </authorList>
    </citation>
    <scope>NUCLEOTIDE SEQUENCE</scope>
    <source>
        <strain evidence="1">Duluth1</strain>
        <tissue evidence="1">Whole animal</tissue>
    </source>
</reference>
<dbReference type="AlphaFoldDB" id="A0A9D4DG78"/>
<organism evidence="1 2">
    <name type="scientific">Dreissena polymorpha</name>
    <name type="common">Zebra mussel</name>
    <name type="synonym">Mytilus polymorpha</name>
    <dbReference type="NCBI Taxonomy" id="45954"/>
    <lineage>
        <taxon>Eukaryota</taxon>
        <taxon>Metazoa</taxon>
        <taxon>Spiralia</taxon>
        <taxon>Lophotrochozoa</taxon>
        <taxon>Mollusca</taxon>
        <taxon>Bivalvia</taxon>
        <taxon>Autobranchia</taxon>
        <taxon>Heteroconchia</taxon>
        <taxon>Euheterodonta</taxon>
        <taxon>Imparidentia</taxon>
        <taxon>Neoheterodontei</taxon>
        <taxon>Myida</taxon>
        <taxon>Dreissenoidea</taxon>
        <taxon>Dreissenidae</taxon>
        <taxon>Dreissena</taxon>
    </lineage>
</organism>
<gene>
    <name evidence="1" type="ORF">DPMN_182714</name>
</gene>
<proteinExistence type="predicted"/>
<dbReference type="SUPFAM" id="SSF68906">
    <property type="entry name" value="SAP domain"/>
    <property type="match status" value="1"/>
</dbReference>
<dbReference type="Proteomes" id="UP000828390">
    <property type="component" value="Unassembled WGS sequence"/>
</dbReference>
<keyword evidence="2" id="KW-1185">Reference proteome</keyword>